<protein>
    <recommendedName>
        <fullName evidence="1">Reverse transcriptase zinc-binding domain-containing protein</fullName>
    </recommendedName>
</protein>
<keyword evidence="3" id="KW-1185">Reference proteome</keyword>
<dbReference type="Pfam" id="PF13966">
    <property type="entry name" value="zf-RVT"/>
    <property type="match status" value="1"/>
</dbReference>
<sequence length="277" mass="32695">MALATRFPHIYRHVGNKHGSVFEHRVGNEWRPSIRRRLLRGREAMEMTELMVTVDSLSLSPGRDQWKWRWNNNKNFMVKSMYDILLKQARDYSQPVDDFPFKLVWEVSIPTNVKFFIWALLWERVLTIDNLNGRGIAIHNACALCNQCEEFINHLFFGCPIVLDIWYGLVGHIARMGGILNHDNPKVFLANWPKLNNRGIGEASWCLVQYATLWVVWCIRNHIIFENGVFDVEKVIMKVKGTIWAWLDMLCRKVDVKKGYQAADMLRNWQDLVYDRW</sequence>
<organism evidence="2 3">
    <name type="scientific">Thalictrum thalictroides</name>
    <name type="common">Rue-anemone</name>
    <name type="synonym">Anemone thalictroides</name>
    <dbReference type="NCBI Taxonomy" id="46969"/>
    <lineage>
        <taxon>Eukaryota</taxon>
        <taxon>Viridiplantae</taxon>
        <taxon>Streptophyta</taxon>
        <taxon>Embryophyta</taxon>
        <taxon>Tracheophyta</taxon>
        <taxon>Spermatophyta</taxon>
        <taxon>Magnoliopsida</taxon>
        <taxon>Ranunculales</taxon>
        <taxon>Ranunculaceae</taxon>
        <taxon>Thalictroideae</taxon>
        <taxon>Thalictrum</taxon>
    </lineage>
</organism>
<feature type="domain" description="Reverse transcriptase zinc-binding" evidence="1">
    <location>
        <begin position="76"/>
        <end position="166"/>
    </location>
</feature>
<comment type="caution">
    <text evidence="2">The sequence shown here is derived from an EMBL/GenBank/DDBJ whole genome shotgun (WGS) entry which is preliminary data.</text>
</comment>
<proteinExistence type="predicted"/>
<accession>A0A7J6WZX5</accession>
<dbReference type="EMBL" id="JABWDY010007303">
    <property type="protein sequence ID" value="KAF5203036.1"/>
    <property type="molecule type" value="Genomic_DNA"/>
</dbReference>
<evidence type="ECO:0000313" key="3">
    <source>
        <dbReference type="Proteomes" id="UP000554482"/>
    </source>
</evidence>
<dbReference type="PANTHER" id="PTHR36617:SF5">
    <property type="entry name" value="OS05G0421675 PROTEIN"/>
    <property type="match status" value="1"/>
</dbReference>
<dbReference type="InterPro" id="IPR026960">
    <property type="entry name" value="RVT-Znf"/>
</dbReference>
<reference evidence="2 3" key="1">
    <citation type="submission" date="2020-06" db="EMBL/GenBank/DDBJ databases">
        <title>Transcriptomic and genomic resources for Thalictrum thalictroides and T. hernandezii: Facilitating candidate gene discovery in an emerging model plant lineage.</title>
        <authorList>
            <person name="Arias T."/>
            <person name="Riano-Pachon D.M."/>
            <person name="Di Stilio V.S."/>
        </authorList>
    </citation>
    <scope>NUCLEOTIDE SEQUENCE [LARGE SCALE GENOMIC DNA]</scope>
    <source>
        <strain evidence="3">cv. WT478/WT964</strain>
        <tissue evidence="2">Leaves</tissue>
    </source>
</reference>
<dbReference type="AlphaFoldDB" id="A0A7J6WZX5"/>
<name>A0A7J6WZX5_THATH</name>
<gene>
    <name evidence="2" type="ORF">FRX31_007377</name>
</gene>
<dbReference type="OrthoDB" id="1937542at2759"/>
<evidence type="ECO:0000313" key="2">
    <source>
        <dbReference type="EMBL" id="KAF5203036.1"/>
    </source>
</evidence>
<dbReference type="PANTHER" id="PTHR36617">
    <property type="entry name" value="PROTEIN, PUTATIVE-RELATED"/>
    <property type="match status" value="1"/>
</dbReference>
<evidence type="ECO:0000259" key="1">
    <source>
        <dbReference type="Pfam" id="PF13966"/>
    </source>
</evidence>
<dbReference type="Proteomes" id="UP000554482">
    <property type="component" value="Unassembled WGS sequence"/>
</dbReference>